<dbReference type="Proteomes" id="UP000187013">
    <property type="component" value="Unassembled WGS sequence"/>
</dbReference>
<evidence type="ECO:0000256" key="3">
    <source>
        <dbReference type="ARBA" id="ARBA00012220"/>
    </source>
</evidence>
<evidence type="ECO:0000256" key="7">
    <source>
        <dbReference type="ARBA" id="ARBA00022741"/>
    </source>
</evidence>
<dbReference type="GO" id="GO:0006750">
    <property type="term" value="P:glutathione biosynthetic process"/>
    <property type="evidence" value="ECO:0007669"/>
    <property type="project" value="UniProtKB-UniRule"/>
</dbReference>
<dbReference type="Gene3D" id="3.30.590.50">
    <property type="match status" value="2"/>
</dbReference>
<evidence type="ECO:0000256" key="5">
    <source>
        <dbReference type="ARBA" id="ARBA00022598"/>
    </source>
</evidence>
<dbReference type="Pfam" id="PF03074">
    <property type="entry name" value="GCS"/>
    <property type="match status" value="1"/>
</dbReference>
<dbReference type="PANTHER" id="PTHR11164">
    <property type="entry name" value="GLUTAMATE CYSTEINE LIGASE"/>
    <property type="match status" value="1"/>
</dbReference>
<evidence type="ECO:0000256" key="6">
    <source>
        <dbReference type="ARBA" id="ARBA00022684"/>
    </source>
</evidence>
<organism evidence="12 13">
    <name type="scientific">Zygosaccharomyces rouxii</name>
    <dbReference type="NCBI Taxonomy" id="4956"/>
    <lineage>
        <taxon>Eukaryota</taxon>
        <taxon>Fungi</taxon>
        <taxon>Dikarya</taxon>
        <taxon>Ascomycota</taxon>
        <taxon>Saccharomycotina</taxon>
        <taxon>Saccharomycetes</taxon>
        <taxon>Saccharomycetales</taxon>
        <taxon>Saccharomycetaceae</taxon>
        <taxon>Zygosaccharomyces</taxon>
    </lineage>
</organism>
<dbReference type="EMBL" id="BDGX01000045">
    <property type="protein sequence ID" value="GAV54758.1"/>
    <property type="molecule type" value="Genomic_DNA"/>
</dbReference>
<accession>A0A1Q3AGD4</accession>
<evidence type="ECO:0000256" key="1">
    <source>
        <dbReference type="ARBA" id="ARBA00005006"/>
    </source>
</evidence>
<comment type="catalytic activity">
    <reaction evidence="11">
        <text>L-cysteine + L-glutamate + ATP = gamma-L-glutamyl-L-cysteine + ADP + phosphate + H(+)</text>
        <dbReference type="Rhea" id="RHEA:13285"/>
        <dbReference type="ChEBI" id="CHEBI:15378"/>
        <dbReference type="ChEBI" id="CHEBI:29985"/>
        <dbReference type="ChEBI" id="CHEBI:30616"/>
        <dbReference type="ChEBI" id="CHEBI:35235"/>
        <dbReference type="ChEBI" id="CHEBI:43474"/>
        <dbReference type="ChEBI" id="CHEBI:58173"/>
        <dbReference type="ChEBI" id="CHEBI:456216"/>
        <dbReference type="EC" id="6.3.2.2"/>
    </reaction>
</comment>
<comment type="caution">
    <text evidence="12">The sequence shown here is derived from an EMBL/GenBank/DDBJ whole genome shotgun (WGS) entry which is preliminary data.</text>
</comment>
<evidence type="ECO:0000256" key="8">
    <source>
        <dbReference type="ARBA" id="ARBA00022840"/>
    </source>
</evidence>
<evidence type="ECO:0000256" key="9">
    <source>
        <dbReference type="ARBA" id="ARBA00030585"/>
    </source>
</evidence>
<protein>
    <recommendedName>
        <fullName evidence="4 11">Glutamate--cysteine ligase</fullName>
        <ecNumber evidence="3 11">6.3.2.2</ecNumber>
    </recommendedName>
    <alternativeName>
        <fullName evidence="10 11">Gamma-ECS</fullName>
    </alternativeName>
    <alternativeName>
        <fullName evidence="9 11">Gamma-glutamylcysteine synthetase</fullName>
    </alternativeName>
</protein>
<name>A0A1Q3AGD4_ZYGRO</name>
<keyword evidence="7 11" id="KW-0547">Nucleotide-binding</keyword>
<dbReference type="AlphaFoldDB" id="A0A1Q3AGD4"/>
<dbReference type="InterPro" id="IPR014746">
    <property type="entry name" value="Gln_synth/guanido_kin_cat_dom"/>
</dbReference>
<dbReference type="InterPro" id="IPR004308">
    <property type="entry name" value="GCS"/>
</dbReference>
<dbReference type="PANTHER" id="PTHR11164:SF0">
    <property type="entry name" value="GLUTAMATE--CYSTEINE LIGASE CATALYTIC SUBUNIT"/>
    <property type="match status" value="1"/>
</dbReference>
<dbReference type="FunFam" id="3.30.590.50:FF:000004">
    <property type="entry name" value="Glutamate-cysteine ligase Gcs1"/>
    <property type="match status" value="1"/>
</dbReference>
<comment type="pathway">
    <text evidence="1 11">Sulfur metabolism; glutathione biosynthesis; glutathione from L-cysteine and L-glutamate: step 1/2.</text>
</comment>
<dbReference type="SUPFAM" id="SSF55931">
    <property type="entry name" value="Glutamine synthetase/guanido kinase"/>
    <property type="match status" value="1"/>
</dbReference>
<evidence type="ECO:0000256" key="2">
    <source>
        <dbReference type="ARBA" id="ARBA00008100"/>
    </source>
</evidence>
<dbReference type="Gene3D" id="1.10.8.960">
    <property type="match status" value="1"/>
</dbReference>
<dbReference type="OrthoDB" id="7939818at2759"/>
<dbReference type="GO" id="GO:0004357">
    <property type="term" value="F:glutamate-cysteine ligase activity"/>
    <property type="evidence" value="ECO:0007669"/>
    <property type="project" value="UniProtKB-UniRule"/>
</dbReference>
<dbReference type="Gene3D" id="1.10.150.710">
    <property type="entry name" value="Glutamate cysteine ligase subdomain"/>
    <property type="match status" value="1"/>
</dbReference>
<dbReference type="GO" id="GO:0005524">
    <property type="term" value="F:ATP binding"/>
    <property type="evidence" value="ECO:0007669"/>
    <property type="project" value="UniProtKB-UniRule"/>
</dbReference>
<evidence type="ECO:0000256" key="4">
    <source>
        <dbReference type="ARBA" id="ARBA00014618"/>
    </source>
</evidence>
<keyword evidence="6 11" id="KW-0317">Glutathione biosynthesis</keyword>
<proteinExistence type="inferred from homology"/>
<reference evidence="12 13" key="1">
    <citation type="submission" date="2016-08" db="EMBL/GenBank/DDBJ databases">
        <title>Draft genome sequence of allopolyploid Zygosaccharomyces rouxii.</title>
        <authorList>
            <person name="Watanabe J."/>
            <person name="Uehara K."/>
            <person name="Mogi Y."/>
            <person name="Tsukioka Y."/>
        </authorList>
    </citation>
    <scope>NUCLEOTIDE SEQUENCE [LARGE SCALE GENOMIC DNA]</scope>
    <source>
        <strain evidence="12 13">NBRC 110957</strain>
    </source>
</reference>
<evidence type="ECO:0000256" key="11">
    <source>
        <dbReference type="RuleBase" id="RU367135"/>
    </source>
</evidence>
<evidence type="ECO:0000313" key="13">
    <source>
        <dbReference type="Proteomes" id="UP000187013"/>
    </source>
</evidence>
<sequence length="670" mass="77329">MGLLSLGTPLSWLESRKYNEHVKRNGIEQLLKVFAAASGREKDPLAWGDEVEYMMVEFDSHNGGGNVMLDVKRDEVLTNLNTVDLPMCTAHNVHFHPEYGRFMLEATPHRPYYGYSGEYVEFNMCQRRQVALKKYQEMDTSKELGVLTLAVFPRMGCDEFINLPPELRAHKNNTSRSLFLPDEVINRHMRFPTLTANIKTRRGEKVCINVPMYADSETPMVDDSVYERDWFVPEDKESVLASKPRHIYMDAMGFGMGCCCLQATFQAPNLELARYLYDSLANFAPVMLAASAASPMFKGWLADQDVRWNVISGAVDDRTPFERNEDQLLPKYNPQGLGGIDPEEYDHVQRLPKSRYSTQDLYLGGNKFFSRFYNDANVPINKTVLERLVENDIAPMDYDLAKHFAHLYVRDPLVIFEELLDQDNDHSTDHFENIQSTNWQTLRFKPPTQEAVPDNKNAPGWRVEFRTLEVQLTDFENAAYTSLCYLIVESLLTFHNHINAYIPMSQVWSNMTRAHARDAIVEGRFAWKNSFEANETESSLKSMNEIFHSPHCGIFPVFVDPLLRHKSFVSKSWRELKFSNEHKRLYYYLKLLSDRASGNIPSTANFLRQFVLAHSDYKKDSKVSKQINYDVLKMCDRLTRLDDSKQELTQLFGVELAEYLKNTTPSSTLK</sequence>
<evidence type="ECO:0000313" key="12">
    <source>
        <dbReference type="EMBL" id="GAV54758.1"/>
    </source>
</evidence>
<keyword evidence="8 11" id="KW-0067">ATP-binding</keyword>
<gene>
    <name evidence="12" type="ORF">ZYGR_0AS00800</name>
</gene>
<dbReference type="UniPathway" id="UPA00142">
    <property type="reaction ID" value="UER00209"/>
</dbReference>
<dbReference type="EC" id="6.3.2.2" evidence="3 11"/>
<evidence type="ECO:0000256" key="10">
    <source>
        <dbReference type="ARBA" id="ARBA00032122"/>
    </source>
</evidence>
<comment type="similarity">
    <text evidence="2 11">Belongs to the glutamate--cysteine ligase type 3 family.</text>
</comment>
<keyword evidence="5 11" id="KW-0436">Ligase</keyword>